<comment type="similarity">
    <text evidence="2">Belongs to the cytochrome P450 family.</text>
</comment>
<keyword evidence="6" id="KW-0408">Iron</keyword>
<dbReference type="PANTHER" id="PTHR24296">
    <property type="entry name" value="CYTOCHROME P450"/>
    <property type="match status" value="1"/>
</dbReference>
<evidence type="ECO:0000256" key="1">
    <source>
        <dbReference type="ARBA" id="ARBA00001971"/>
    </source>
</evidence>
<name>A0A8X7P334_BRACI</name>
<evidence type="ECO:0000256" key="2">
    <source>
        <dbReference type="ARBA" id="ARBA00010617"/>
    </source>
</evidence>
<reference evidence="8 9" key="1">
    <citation type="submission" date="2020-02" db="EMBL/GenBank/DDBJ databases">
        <authorList>
            <person name="Ma Q."/>
            <person name="Huang Y."/>
            <person name="Song X."/>
            <person name="Pei D."/>
        </authorList>
    </citation>
    <scope>NUCLEOTIDE SEQUENCE [LARGE SCALE GENOMIC DNA]</scope>
    <source>
        <strain evidence="8">Sxm20200214</strain>
        <tissue evidence="8">Leaf</tissue>
    </source>
</reference>
<comment type="cofactor">
    <cofactor evidence="1">
        <name>heme</name>
        <dbReference type="ChEBI" id="CHEBI:30413"/>
    </cofactor>
</comment>
<accession>A0A8X7P334</accession>
<comment type="caution">
    <text evidence="8">The sequence shown here is derived from an EMBL/GenBank/DDBJ whole genome shotgun (WGS) entry which is preliminary data.</text>
</comment>
<dbReference type="GO" id="GO:0020037">
    <property type="term" value="F:heme binding"/>
    <property type="evidence" value="ECO:0007669"/>
    <property type="project" value="InterPro"/>
</dbReference>
<keyword evidence="9" id="KW-1185">Reference proteome</keyword>
<evidence type="ECO:0000256" key="7">
    <source>
        <dbReference type="ARBA" id="ARBA00023033"/>
    </source>
</evidence>
<keyword evidence="5" id="KW-0560">Oxidoreductase</keyword>
<dbReference type="OrthoDB" id="1113386at2759"/>
<dbReference type="AlphaFoldDB" id="A0A8X7P334"/>
<protein>
    <recommendedName>
        <fullName evidence="10">Cytochrome P450</fullName>
    </recommendedName>
</protein>
<organism evidence="8 9">
    <name type="scientific">Brassica carinata</name>
    <name type="common">Ethiopian mustard</name>
    <name type="synonym">Abyssinian cabbage</name>
    <dbReference type="NCBI Taxonomy" id="52824"/>
    <lineage>
        <taxon>Eukaryota</taxon>
        <taxon>Viridiplantae</taxon>
        <taxon>Streptophyta</taxon>
        <taxon>Embryophyta</taxon>
        <taxon>Tracheophyta</taxon>
        <taxon>Spermatophyta</taxon>
        <taxon>Magnoliopsida</taxon>
        <taxon>eudicotyledons</taxon>
        <taxon>Gunneridae</taxon>
        <taxon>Pentapetalae</taxon>
        <taxon>rosids</taxon>
        <taxon>malvids</taxon>
        <taxon>Brassicales</taxon>
        <taxon>Brassicaceae</taxon>
        <taxon>Brassiceae</taxon>
        <taxon>Brassica</taxon>
    </lineage>
</organism>
<dbReference type="SUPFAM" id="SSF48264">
    <property type="entry name" value="Cytochrome P450"/>
    <property type="match status" value="1"/>
</dbReference>
<dbReference type="GO" id="GO:0004497">
    <property type="term" value="F:monooxygenase activity"/>
    <property type="evidence" value="ECO:0007669"/>
    <property type="project" value="UniProtKB-KW"/>
</dbReference>
<evidence type="ECO:0008006" key="10">
    <source>
        <dbReference type="Google" id="ProtNLM"/>
    </source>
</evidence>
<dbReference type="InterPro" id="IPR036396">
    <property type="entry name" value="Cyt_P450_sf"/>
</dbReference>
<dbReference type="Proteomes" id="UP000886595">
    <property type="component" value="Unassembled WGS sequence"/>
</dbReference>
<proteinExistence type="inferred from homology"/>
<evidence type="ECO:0000313" key="8">
    <source>
        <dbReference type="EMBL" id="KAG2243023.1"/>
    </source>
</evidence>
<evidence type="ECO:0000256" key="4">
    <source>
        <dbReference type="ARBA" id="ARBA00022723"/>
    </source>
</evidence>
<evidence type="ECO:0000313" key="9">
    <source>
        <dbReference type="Proteomes" id="UP000886595"/>
    </source>
</evidence>
<evidence type="ECO:0000256" key="6">
    <source>
        <dbReference type="ARBA" id="ARBA00023004"/>
    </source>
</evidence>
<gene>
    <name evidence="8" type="ORF">Bca52824_095133</name>
</gene>
<dbReference type="EMBL" id="JAAMPC010000286">
    <property type="protein sequence ID" value="KAG2243023.1"/>
    <property type="molecule type" value="Genomic_DNA"/>
</dbReference>
<dbReference type="GO" id="GO:0016705">
    <property type="term" value="F:oxidoreductase activity, acting on paired donors, with incorporation or reduction of molecular oxygen"/>
    <property type="evidence" value="ECO:0007669"/>
    <property type="project" value="InterPro"/>
</dbReference>
<dbReference type="Gene3D" id="1.10.630.10">
    <property type="entry name" value="Cytochrome P450"/>
    <property type="match status" value="1"/>
</dbReference>
<keyword evidence="7" id="KW-0503">Monooxygenase</keyword>
<keyword evidence="3" id="KW-0349">Heme</keyword>
<dbReference type="GO" id="GO:0005506">
    <property type="term" value="F:iron ion binding"/>
    <property type="evidence" value="ECO:0007669"/>
    <property type="project" value="InterPro"/>
</dbReference>
<keyword evidence="4" id="KW-0479">Metal-binding</keyword>
<evidence type="ECO:0000256" key="3">
    <source>
        <dbReference type="ARBA" id="ARBA00022617"/>
    </source>
</evidence>
<sequence length="66" mass="7600">MLFTVDPANIHHIMSSNFTNYPKGSEFKKIFDVLGDGIFNADFDLWMDLRKSAQCMMSRPSFKGLH</sequence>
<evidence type="ECO:0000256" key="5">
    <source>
        <dbReference type="ARBA" id="ARBA00023002"/>
    </source>
</evidence>